<dbReference type="CDD" id="cd03230">
    <property type="entry name" value="ABC_DR_subfamily_A"/>
    <property type="match status" value="1"/>
</dbReference>
<protein>
    <submittedName>
        <fullName evidence="5">ABC transporter ATP-binding protein</fullName>
    </submittedName>
</protein>
<dbReference type="InterPro" id="IPR003593">
    <property type="entry name" value="AAA+_ATPase"/>
</dbReference>
<feature type="domain" description="ABC transporter" evidence="4">
    <location>
        <begin position="11"/>
        <end position="242"/>
    </location>
</feature>
<dbReference type="PROSITE" id="PS50893">
    <property type="entry name" value="ABC_TRANSPORTER_2"/>
    <property type="match status" value="1"/>
</dbReference>
<evidence type="ECO:0000256" key="2">
    <source>
        <dbReference type="ARBA" id="ARBA00022741"/>
    </source>
</evidence>
<name>A0A5K7X0J9_9BACL</name>
<reference evidence="5 6" key="1">
    <citation type="submission" date="2019-09" db="EMBL/GenBank/DDBJ databases">
        <title>Complete genome sequence of Sporolactobacillus terrae 70-3.</title>
        <authorList>
            <person name="Tanaka N."/>
            <person name="Shiwa Y."/>
            <person name="Fujita N."/>
            <person name="Tanasupawat S."/>
        </authorList>
    </citation>
    <scope>NUCLEOTIDE SEQUENCE [LARGE SCALE GENOMIC DNA]</scope>
    <source>
        <strain evidence="5 6">70-3</strain>
    </source>
</reference>
<accession>A0A5K7X0J9</accession>
<gene>
    <name evidence="5" type="primary">ecsA</name>
    <name evidence="5" type="ORF">St703_22140</name>
</gene>
<dbReference type="PANTHER" id="PTHR42939">
    <property type="entry name" value="ABC TRANSPORTER ATP-BINDING PROTEIN ALBC-RELATED"/>
    <property type="match status" value="1"/>
</dbReference>
<dbReference type="SUPFAM" id="SSF52540">
    <property type="entry name" value="P-loop containing nucleoside triphosphate hydrolases"/>
    <property type="match status" value="1"/>
</dbReference>
<evidence type="ECO:0000256" key="1">
    <source>
        <dbReference type="ARBA" id="ARBA00022448"/>
    </source>
</evidence>
<dbReference type="Gene3D" id="3.40.50.300">
    <property type="entry name" value="P-loop containing nucleotide triphosphate hydrolases"/>
    <property type="match status" value="1"/>
</dbReference>
<dbReference type="GO" id="GO:0016887">
    <property type="term" value="F:ATP hydrolysis activity"/>
    <property type="evidence" value="ECO:0007669"/>
    <property type="project" value="InterPro"/>
</dbReference>
<evidence type="ECO:0000313" key="6">
    <source>
        <dbReference type="Proteomes" id="UP000326951"/>
    </source>
</evidence>
<dbReference type="EMBL" id="AP021853">
    <property type="protein sequence ID" value="BBN99509.1"/>
    <property type="molecule type" value="Genomic_DNA"/>
</dbReference>
<dbReference type="Pfam" id="PF00005">
    <property type="entry name" value="ABC_tran"/>
    <property type="match status" value="1"/>
</dbReference>
<keyword evidence="1" id="KW-0813">Transport</keyword>
<organism evidence="5 6">
    <name type="scientific">Sporolactobacillus terrae</name>
    <dbReference type="NCBI Taxonomy" id="269673"/>
    <lineage>
        <taxon>Bacteria</taxon>
        <taxon>Bacillati</taxon>
        <taxon>Bacillota</taxon>
        <taxon>Bacilli</taxon>
        <taxon>Bacillales</taxon>
        <taxon>Sporolactobacillaceae</taxon>
        <taxon>Sporolactobacillus</taxon>
    </lineage>
</organism>
<proteinExistence type="predicted"/>
<sequence>MKEARFMDPVLSVKQLSGGYSRQRPILHDVSFEMKAGELVGLVGLNGAGKSTTIKHILGLLDPFSGEIRINGRTLREDKTAFRKSMAYVPELPELYEQMTLEEHLQLTAMAYHLQQDEYAQRSSALLKLFHMEKKKHWFPIHFSKGMRQKVMIMCAFLVRPDLYIVDEPFVGLDPLGIQSLLDLMTDMKKSGAAILMSTHILTTAEQYCDRFIILHDGRIAVQGTLDQIRRQFGDVNANLHEIYLAVARGETQWMQ</sequence>
<evidence type="ECO:0000259" key="4">
    <source>
        <dbReference type="PROSITE" id="PS50893"/>
    </source>
</evidence>
<dbReference type="GO" id="GO:0005524">
    <property type="term" value="F:ATP binding"/>
    <property type="evidence" value="ECO:0007669"/>
    <property type="project" value="UniProtKB-KW"/>
</dbReference>
<keyword evidence="3 5" id="KW-0067">ATP-binding</keyword>
<dbReference type="PANTHER" id="PTHR42939:SF5">
    <property type="entry name" value="ABC-TYPE TRANSPORTER ATP-BINDING PROTEIN ECSA"/>
    <property type="match status" value="1"/>
</dbReference>
<dbReference type="SMART" id="SM00382">
    <property type="entry name" value="AAA"/>
    <property type="match status" value="1"/>
</dbReference>
<dbReference type="AlphaFoldDB" id="A0A5K7X0J9"/>
<dbReference type="InterPro" id="IPR027417">
    <property type="entry name" value="P-loop_NTPase"/>
</dbReference>
<keyword evidence="2" id="KW-0547">Nucleotide-binding</keyword>
<evidence type="ECO:0000313" key="5">
    <source>
        <dbReference type="EMBL" id="BBN99509.1"/>
    </source>
</evidence>
<evidence type="ECO:0000256" key="3">
    <source>
        <dbReference type="ARBA" id="ARBA00022840"/>
    </source>
</evidence>
<dbReference type="InterPro" id="IPR003439">
    <property type="entry name" value="ABC_transporter-like_ATP-bd"/>
</dbReference>
<dbReference type="InterPro" id="IPR051782">
    <property type="entry name" value="ABC_Transporter_VariousFunc"/>
</dbReference>
<dbReference type="Proteomes" id="UP000326951">
    <property type="component" value="Chromosome"/>
</dbReference>